<dbReference type="InterPro" id="IPR049470">
    <property type="entry name" value="TRM61_C"/>
</dbReference>
<protein>
    <submittedName>
        <fullName evidence="7">tRNA (Adenine(58)-N(1))-methyltransferase TrmI</fullName>
        <ecNumber evidence="7">2.1.1.220</ecNumber>
    </submittedName>
</protein>
<accession>A0A166EQ48</accession>
<evidence type="ECO:0000313" key="7">
    <source>
        <dbReference type="EMBL" id="KZX16889.1"/>
    </source>
</evidence>
<dbReference type="Gene3D" id="3.10.330.20">
    <property type="match status" value="1"/>
</dbReference>
<dbReference type="SUPFAM" id="SSF53335">
    <property type="entry name" value="S-adenosyl-L-methionine-dependent methyltransferases"/>
    <property type="match status" value="1"/>
</dbReference>
<dbReference type="RefSeq" id="WP_067088644.1">
    <property type="nucleotide sequence ID" value="NZ_LWMV01000003.1"/>
</dbReference>
<dbReference type="GO" id="GO:0030488">
    <property type="term" value="P:tRNA methylation"/>
    <property type="evidence" value="ECO:0007669"/>
    <property type="project" value="InterPro"/>
</dbReference>
<reference evidence="7 8" key="1">
    <citation type="submission" date="2016-04" db="EMBL/GenBank/DDBJ databases">
        <title>Genome sequence of Methanobrevibacter curvatus DSM 11111.</title>
        <authorList>
            <person name="Poehlein A."/>
            <person name="Seedorf H."/>
            <person name="Daniel R."/>
        </authorList>
    </citation>
    <scope>NUCLEOTIDE SEQUENCE [LARGE SCALE GENOMIC DNA]</scope>
    <source>
        <strain evidence="7 8">DSM 11111</strain>
    </source>
</reference>
<dbReference type="PROSITE" id="PS51620">
    <property type="entry name" value="SAM_TRM61"/>
    <property type="match status" value="1"/>
</dbReference>
<keyword evidence="3 5" id="KW-0949">S-adenosyl-L-methionine</keyword>
<evidence type="ECO:0000256" key="1">
    <source>
        <dbReference type="ARBA" id="ARBA00022603"/>
    </source>
</evidence>
<dbReference type="PANTHER" id="PTHR12133:SF1">
    <property type="entry name" value="TRNA (ADENINE(58)-N(1))-METHYLTRANSFERASE, MITOCHONDRIAL"/>
    <property type="match status" value="1"/>
</dbReference>
<keyword evidence="8" id="KW-1185">Reference proteome</keyword>
<sequence>MKIIIDKRGKKYIVNNEEFQSDLGIIKKEDIEMSKIGDTIKTHLDKEFKVIKANINDYIDIMKRNCSIVIQKDIGTVISHTGVGYGSKVVDAGTGAGAIALNFGNIVGETGKIVSYEIREDFAEIASENIENFGLKNIEVKNKDVKEGIEEKNLDLIFLDLIKPYEIMEDCFNSLTLGGWLAIYAPYIDQIETSYKIAKKVGFNKLTILETLERELEVKTQGTRPKTRMVGHTGYLFFGRKI</sequence>
<dbReference type="EMBL" id="LWMV01000003">
    <property type="protein sequence ID" value="KZX16889.1"/>
    <property type="molecule type" value="Genomic_DNA"/>
</dbReference>
<feature type="domain" description="tRNA (adenine(58)-N(1))-methyltransferase catalytic subunit TRM61 C-terminal" evidence="6">
    <location>
        <begin position="66"/>
        <end position="221"/>
    </location>
</feature>
<keyword evidence="1 7" id="KW-0489">Methyltransferase</keyword>
<keyword evidence="2 7" id="KW-0808">Transferase</keyword>
<dbReference type="EC" id="2.1.1.220" evidence="7"/>
<dbReference type="Proteomes" id="UP000077245">
    <property type="component" value="Unassembled WGS sequence"/>
</dbReference>
<evidence type="ECO:0000256" key="3">
    <source>
        <dbReference type="ARBA" id="ARBA00022691"/>
    </source>
</evidence>
<dbReference type="AlphaFoldDB" id="A0A166EQ48"/>
<comment type="caution">
    <text evidence="7">The sequence shown here is derived from an EMBL/GenBank/DDBJ whole genome shotgun (WGS) entry which is preliminary data.</text>
</comment>
<dbReference type="Gene3D" id="3.40.50.150">
    <property type="entry name" value="Vaccinia Virus protein VP39"/>
    <property type="match status" value="1"/>
</dbReference>
<feature type="binding site" evidence="5">
    <location>
        <position position="117"/>
    </location>
    <ligand>
        <name>S-adenosyl-L-methionine</name>
        <dbReference type="ChEBI" id="CHEBI:59789"/>
    </ligand>
</feature>
<evidence type="ECO:0000259" key="6">
    <source>
        <dbReference type="Pfam" id="PF08704"/>
    </source>
</evidence>
<name>A0A166EQ48_9EURY</name>
<evidence type="ECO:0000256" key="5">
    <source>
        <dbReference type="PIRSR" id="PIRSR017269-1"/>
    </source>
</evidence>
<dbReference type="InterPro" id="IPR014816">
    <property type="entry name" value="tRNA_MeTrfase_Gcd14"/>
</dbReference>
<dbReference type="GO" id="GO:0031515">
    <property type="term" value="C:tRNA (m1A) methyltransferase complex"/>
    <property type="evidence" value="ECO:0007669"/>
    <property type="project" value="InterPro"/>
</dbReference>
<dbReference type="Pfam" id="PF08704">
    <property type="entry name" value="GCD14"/>
    <property type="match status" value="1"/>
</dbReference>
<feature type="binding site" evidence="5">
    <location>
        <position position="144"/>
    </location>
    <ligand>
        <name>S-adenosyl-L-methionine</name>
        <dbReference type="ChEBI" id="CHEBI:59789"/>
    </ligand>
</feature>
<dbReference type="PATRIC" id="fig|49547.3.peg.19"/>
<feature type="binding site" evidence="5">
    <location>
        <position position="160"/>
    </location>
    <ligand>
        <name>S-adenosyl-L-methionine</name>
        <dbReference type="ChEBI" id="CHEBI:59789"/>
    </ligand>
</feature>
<dbReference type="PIRSF" id="PIRSF017269">
    <property type="entry name" value="GCD14"/>
    <property type="match status" value="1"/>
</dbReference>
<dbReference type="GO" id="GO:0160107">
    <property type="term" value="F:tRNA (adenine(58)-N1)-methyltransferase activity"/>
    <property type="evidence" value="ECO:0007669"/>
    <property type="project" value="UniProtKB-EC"/>
</dbReference>
<dbReference type="InterPro" id="IPR029063">
    <property type="entry name" value="SAM-dependent_MTases_sf"/>
</dbReference>
<organism evidence="7 8">
    <name type="scientific">Methanobrevibacter curvatus</name>
    <dbReference type="NCBI Taxonomy" id="49547"/>
    <lineage>
        <taxon>Archaea</taxon>
        <taxon>Methanobacteriati</taxon>
        <taxon>Methanobacteriota</taxon>
        <taxon>Methanomada group</taxon>
        <taxon>Methanobacteria</taxon>
        <taxon>Methanobacteriales</taxon>
        <taxon>Methanobacteriaceae</taxon>
        <taxon>Methanobrevibacter</taxon>
    </lineage>
</organism>
<dbReference type="PANTHER" id="PTHR12133">
    <property type="entry name" value="TRNA (ADENINE(58)-N(1))-METHYLTRANSFERASE"/>
    <property type="match status" value="1"/>
</dbReference>
<proteinExistence type="predicted"/>
<dbReference type="STRING" id="49547.MBCUR_00180"/>
<evidence type="ECO:0000256" key="2">
    <source>
        <dbReference type="ARBA" id="ARBA00022679"/>
    </source>
</evidence>
<dbReference type="CDD" id="cd02440">
    <property type="entry name" value="AdoMet_MTases"/>
    <property type="match status" value="1"/>
</dbReference>
<gene>
    <name evidence="7" type="primary">trmI</name>
    <name evidence="7" type="ORF">MBCUR_00180</name>
</gene>
<keyword evidence="4" id="KW-0819">tRNA processing</keyword>
<evidence type="ECO:0000313" key="8">
    <source>
        <dbReference type="Proteomes" id="UP000077245"/>
    </source>
</evidence>
<evidence type="ECO:0000256" key="4">
    <source>
        <dbReference type="ARBA" id="ARBA00022694"/>
    </source>
</evidence>